<keyword evidence="3" id="KW-1185">Reference proteome</keyword>
<evidence type="ECO:0000313" key="3">
    <source>
        <dbReference type="Proteomes" id="UP000054217"/>
    </source>
</evidence>
<evidence type="ECO:0000313" key="2">
    <source>
        <dbReference type="EMBL" id="KIO02244.1"/>
    </source>
</evidence>
<feature type="compositionally biased region" description="Basic and acidic residues" evidence="1">
    <location>
        <begin position="19"/>
        <end position="35"/>
    </location>
</feature>
<dbReference type="OrthoDB" id="655540at2759"/>
<dbReference type="EMBL" id="KN831982">
    <property type="protein sequence ID" value="KIO02244.1"/>
    <property type="molecule type" value="Genomic_DNA"/>
</dbReference>
<reference evidence="3" key="2">
    <citation type="submission" date="2015-01" db="EMBL/GenBank/DDBJ databases">
        <title>Evolutionary Origins and Diversification of the Mycorrhizal Mutualists.</title>
        <authorList>
            <consortium name="DOE Joint Genome Institute"/>
            <consortium name="Mycorrhizal Genomics Consortium"/>
            <person name="Kohler A."/>
            <person name="Kuo A."/>
            <person name="Nagy L.G."/>
            <person name="Floudas D."/>
            <person name="Copeland A."/>
            <person name="Barry K.W."/>
            <person name="Cichocki N."/>
            <person name="Veneault-Fourrey C."/>
            <person name="LaButti K."/>
            <person name="Lindquist E.A."/>
            <person name="Lipzen A."/>
            <person name="Lundell T."/>
            <person name="Morin E."/>
            <person name="Murat C."/>
            <person name="Riley R."/>
            <person name="Ohm R."/>
            <person name="Sun H."/>
            <person name="Tunlid A."/>
            <person name="Henrissat B."/>
            <person name="Grigoriev I.V."/>
            <person name="Hibbett D.S."/>
            <person name="Martin F."/>
        </authorList>
    </citation>
    <scope>NUCLEOTIDE SEQUENCE [LARGE SCALE GENOMIC DNA]</scope>
    <source>
        <strain evidence="3">Marx 270</strain>
    </source>
</reference>
<sequence length="104" mass="11465">MDEENVTTGPNTVPTAHLGHSDKDRIKVAPGRGKEIYSTTDKSQRRSTIYRPQGRPDAPGLIGSSSGQFTVEERPLSRSPSNIHLTNVQGTYGGQSTYHQRDRE</sequence>
<dbReference type="Proteomes" id="UP000054217">
    <property type="component" value="Unassembled WGS sequence"/>
</dbReference>
<dbReference type="InParanoid" id="A0A0C3P4P8"/>
<reference evidence="2 3" key="1">
    <citation type="submission" date="2014-04" db="EMBL/GenBank/DDBJ databases">
        <authorList>
            <consortium name="DOE Joint Genome Institute"/>
            <person name="Kuo A."/>
            <person name="Kohler A."/>
            <person name="Costa M.D."/>
            <person name="Nagy L.G."/>
            <person name="Floudas D."/>
            <person name="Copeland A."/>
            <person name="Barry K.W."/>
            <person name="Cichocki N."/>
            <person name="Veneault-Fourrey C."/>
            <person name="LaButti K."/>
            <person name="Lindquist E.A."/>
            <person name="Lipzen A."/>
            <person name="Lundell T."/>
            <person name="Morin E."/>
            <person name="Murat C."/>
            <person name="Sun H."/>
            <person name="Tunlid A."/>
            <person name="Henrissat B."/>
            <person name="Grigoriev I.V."/>
            <person name="Hibbett D.S."/>
            <person name="Martin F."/>
            <person name="Nordberg H.P."/>
            <person name="Cantor M.N."/>
            <person name="Hua S.X."/>
        </authorList>
    </citation>
    <scope>NUCLEOTIDE SEQUENCE [LARGE SCALE GENOMIC DNA]</scope>
    <source>
        <strain evidence="2 3">Marx 270</strain>
    </source>
</reference>
<organism evidence="2 3">
    <name type="scientific">Pisolithus tinctorius Marx 270</name>
    <dbReference type="NCBI Taxonomy" id="870435"/>
    <lineage>
        <taxon>Eukaryota</taxon>
        <taxon>Fungi</taxon>
        <taxon>Dikarya</taxon>
        <taxon>Basidiomycota</taxon>
        <taxon>Agaricomycotina</taxon>
        <taxon>Agaricomycetes</taxon>
        <taxon>Agaricomycetidae</taxon>
        <taxon>Boletales</taxon>
        <taxon>Sclerodermatineae</taxon>
        <taxon>Pisolithaceae</taxon>
        <taxon>Pisolithus</taxon>
    </lineage>
</organism>
<name>A0A0C3P4P8_PISTI</name>
<gene>
    <name evidence="2" type="ORF">M404DRAFT_1002262</name>
</gene>
<dbReference type="AlphaFoldDB" id="A0A0C3P4P8"/>
<feature type="compositionally biased region" description="Polar residues" evidence="1">
    <location>
        <begin position="1"/>
        <end position="14"/>
    </location>
</feature>
<proteinExistence type="predicted"/>
<evidence type="ECO:0000256" key="1">
    <source>
        <dbReference type="SAM" id="MobiDB-lite"/>
    </source>
</evidence>
<feature type="compositionally biased region" description="Polar residues" evidence="1">
    <location>
        <begin position="78"/>
        <end position="98"/>
    </location>
</feature>
<accession>A0A0C3P4P8</accession>
<feature type="region of interest" description="Disordered" evidence="1">
    <location>
        <begin position="1"/>
        <end position="104"/>
    </location>
</feature>
<protein>
    <submittedName>
        <fullName evidence="2">Uncharacterized protein</fullName>
    </submittedName>
</protein>
<dbReference type="HOGENOM" id="CLU_2251170_0_0_1"/>
<dbReference type="STRING" id="870435.A0A0C3P4P8"/>